<protein>
    <submittedName>
        <fullName evidence="2">Uncharacterized protein</fullName>
    </submittedName>
</protein>
<dbReference type="Proteomes" id="UP001054945">
    <property type="component" value="Unassembled WGS sequence"/>
</dbReference>
<accession>A0AAV4SER9</accession>
<comment type="caution">
    <text evidence="2">The sequence shown here is derived from an EMBL/GenBank/DDBJ whole genome shotgun (WGS) entry which is preliminary data.</text>
</comment>
<gene>
    <name evidence="2" type="ORF">CEXT_152561</name>
</gene>
<sequence length="95" mass="11198">MIMRTPFENSDAHNMEHGFRIIWNALIEHALATHNGKKELLLFGGMLSHMQNIRLSFKCFIINLTSEDSRQGDISYRDNHQHRKFPGMLDEEEER</sequence>
<dbReference type="EMBL" id="BPLR01009529">
    <property type="protein sequence ID" value="GIY32655.1"/>
    <property type="molecule type" value="Genomic_DNA"/>
</dbReference>
<evidence type="ECO:0000313" key="3">
    <source>
        <dbReference type="Proteomes" id="UP001054945"/>
    </source>
</evidence>
<reference evidence="2 3" key="1">
    <citation type="submission" date="2021-06" db="EMBL/GenBank/DDBJ databases">
        <title>Caerostris extrusa draft genome.</title>
        <authorList>
            <person name="Kono N."/>
            <person name="Arakawa K."/>
        </authorList>
    </citation>
    <scope>NUCLEOTIDE SEQUENCE [LARGE SCALE GENOMIC DNA]</scope>
</reference>
<name>A0AAV4SER9_CAEEX</name>
<keyword evidence="3" id="KW-1185">Reference proteome</keyword>
<feature type="region of interest" description="Disordered" evidence="1">
    <location>
        <begin position="71"/>
        <end position="95"/>
    </location>
</feature>
<evidence type="ECO:0000256" key="1">
    <source>
        <dbReference type="SAM" id="MobiDB-lite"/>
    </source>
</evidence>
<organism evidence="2 3">
    <name type="scientific">Caerostris extrusa</name>
    <name type="common">Bark spider</name>
    <name type="synonym">Caerostris bankana</name>
    <dbReference type="NCBI Taxonomy" id="172846"/>
    <lineage>
        <taxon>Eukaryota</taxon>
        <taxon>Metazoa</taxon>
        <taxon>Ecdysozoa</taxon>
        <taxon>Arthropoda</taxon>
        <taxon>Chelicerata</taxon>
        <taxon>Arachnida</taxon>
        <taxon>Araneae</taxon>
        <taxon>Araneomorphae</taxon>
        <taxon>Entelegynae</taxon>
        <taxon>Araneoidea</taxon>
        <taxon>Araneidae</taxon>
        <taxon>Caerostris</taxon>
    </lineage>
</organism>
<proteinExistence type="predicted"/>
<evidence type="ECO:0000313" key="2">
    <source>
        <dbReference type="EMBL" id="GIY32655.1"/>
    </source>
</evidence>
<dbReference type="AlphaFoldDB" id="A0AAV4SER9"/>